<name>A0A2K8KU58_9GAMM</name>
<evidence type="ECO:0000256" key="1">
    <source>
        <dbReference type="ARBA" id="ARBA00006432"/>
    </source>
</evidence>
<dbReference type="RefSeq" id="WP_100258437.1">
    <property type="nucleotide sequence ID" value="NZ_CP011797.1"/>
</dbReference>
<dbReference type="InterPro" id="IPR042099">
    <property type="entry name" value="ANL_N_sf"/>
</dbReference>
<feature type="domain" description="AMP-dependent synthetase/ligase" evidence="5">
    <location>
        <begin position="93"/>
        <end position="466"/>
    </location>
</feature>
<dbReference type="SUPFAM" id="SSF56801">
    <property type="entry name" value="Acetyl-CoA synthetase-like"/>
    <property type="match status" value="1"/>
</dbReference>
<accession>A0A2K8KU58</accession>
<organism evidence="7 8">
    <name type="scientific">Reinekea forsetii</name>
    <dbReference type="NCBI Taxonomy" id="1336806"/>
    <lineage>
        <taxon>Bacteria</taxon>
        <taxon>Pseudomonadati</taxon>
        <taxon>Pseudomonadota</taxon>
        <taxon>Gammaproteobacteria</taxon>
        <taxon>Oceanospirillales</taxon>
        <taxon>Saccharospirillaceae</taxon>
        <taxon>Reinekea</taxon>
    </lineage>
</organism>
<evidence type="ECO:0000259" key="5">
    <source>
        <dbReference type="Pfam" id="PF00501"/>
    </source>
</evidence>
<evidence type="ECO:0000256" key="3">
    <source>
        <dbReference type="ARBA" id="ARBA00022741"/>
    </source>
</evidence>
<protein>
    <submittedName>
        <fullName evidence="7">Acetoacetyl-CoA synthetase</fullName>
        <ecNumber evidence="7">6.2.1.16</ecNumber>
    </submittedName>
</protein>
<dbReference type="AlphaFoldDB" id="A0A2K8KU58"/>
<evidence type="ECO:0000259" key="6">
    <source>
        <dbReference type="Pfam" id="PF16177"/>
    </source>
</evidence>
<dbReference type="InterPro" id="IPR032387">
    <property type="entry name" value="ACAS_N"/>
</dbReference>
<dbReference type="NCBIfam" id="NF002937">
    <property type="entry name" value="PRK03584.1"/>
    <property type="match status" value="1"/>
</dbReference>
<dbReference type="Gene3D" id="3.40.50.12780">
    <property type="entry name" value="N-terminal domain of ligase-like"/>
    <property type="match status" value="1"/>
</dbReference>
<dbReference type="NCBIfam" id="TIGR01217">
    <property type="entry name" value="ac_ac_CoA_syn"/>
    <property type="match status" value="1"/>
</dbReference>
<sequence>MTDLLFQPSPEQIEANQLTSFARQLTHSSGQSFASYQELHHYSVTELAAFWAEVWRFGQVRGEMGDRVLTDQSMPGVEWFPEARLNFAENLLAAGKPEHSALIACSESRPEIRLSYRELTDQTLQLAAFLKQDCNLQPGDRVVAYLGNTPEALIGMLATAYLGAIWASASPDFGFEGACDRFSQIEPKVMLAGNGYQYGGKTYERHEVVAQLRSAIPSVTHLINVAVLPDAPALANSVDFASLVQGDRAVPELHRWPFNQPLYILFSSGTTGKPKCIVHGAGGTLLQHIKEFRLHADLSADSVFFYFTTTGWMMWNWLASGLSTGATLVLYDGNPMYPGPTVLWQLAARHGFTHFGTSAKFLAACRSQQLSTDDLDLSALRTVFSTGSPLAPEDFDWVYQAIKQDLMLHSISGGTDIVSCFVGGNPWQPVRRGKIQAANLGMAIESWNDEGKAVIDQRGELVCTAPAPCMPLGFWQDDQNRRYHAAYFERFPGVWAQGDFCSIDEQGQVVILGRSDTTLNPGGVRIGTAEIYRQVDGLTEIADSLVVGRATTDDVEVVLFVELAPTIVLDDGLRQRIRQAIRSNTTPRHVPSHILEVAAIPYTRSGKKVELAVTQILRGEAPQNLSALANAECLEQYRLWAEHLNKGS</sequence>
<feature type="domain" description="Acetyl-coenzyme A synthetase N-terminal" evidence="6">
    <location>
        <begin position="36"/>
        <end position="90"/>
    </location>
</feature>
<dbReference type="InterPro" id="IPR005914">
    <property type="entry name" value="Acac_CoA_synth"/>
</dbReference>
<dbReference type="Pfam" id="PF00501">
    <property type="entry name" value="AMP-binding"/>
    <property type="match status" value="1"/>
</dbReference>
<dbReference type="EC" id="6.2.1.16" evidence="7"/>
<evidence type="ECO:0000256" key="2">
    <source>
        <dbReference type="ARBA" id="ARBA00022598"/>
    </source>
</evidence>
<dbReference type="PROSITE" id="PS00455">
    <property type="entry name" value="AMP_BINDING"/>
    <property type="match status" value="1"/>
</dbReference>
<dbReference type="OrthoDB" id="9803968at2"/>
<keyword evidence="8" id="KW-1185">Reference proteome</keyword>
<keyword evidence="4" id="KW-0067">ATP-binding</keyword>
<keyword evidence="2 7" id="KW-0436">Ligase</keyword>
<dbReference type="InterPro" id="IPR020845">
    <property type="entry name" value="AMP-binding_CS"/>
</dbReference>
<comment type="similarity">
    <text evidence="1">Belongs to the ATP-dependent AMP-binding enzyme family.</text>
</comment>
<dbReference type="Gene3D" id="3.30.300.30">
    <property type="match status" value="1"/>
</dbReference>
<dbReference type="InterPro" id="IPR000873">
    <property type="entry name" value="AMP-dep_synth/lig_dom"/>
</dbReference>
<dbReference type="InterPro" id="IPR045851">
    <property type="entry name" value="AMP-bd_C_sf"/>
</dbReference>
<keyword evidence="3" id="KW-0547">Nucleotide-binding</keyword>
<dbReference type="EMBL" id="CP011797">
    <property type="protein sequence ID" value="ATX78233.1"/>
    <property type="molecule type" value="Genomic_DNA"/>
</dbReference>
<evidence type="ECO:0000313" key="8">
    <source>
        <dbReference type="Proteomes" id="UP000229757"/>
    </source>
</evidence>
<dbReference type="PANTHER" id="PTHR42921">
    <property type="entry name" value="ACETOACETYL-COA SYNTHETASE"/>
    <property type="match status" value="1"/>
</dbReference>
<dbReference type="PANTHER" id="PTHR42921:SF1">
    <property type="entry name" value="ACETOACETYL-COA SYNTHETASE"/>
    <property type="match status" value="1"/>
</dbReference>
<reference evidence="7 8" key="1">
    <citation type="journal article" date="2017" name="Environ. Microbiol.">
        <title>Genomic and physiological analyses of 'Reinekea forsetii' reveal a versatile opportunistic lifestyle during spring algae blooms.</title>
        <authorList>
            <person name="Avci B."/>
            <person name="Hahnke R.L."/>
            <person name="Chafee M."/>
            <person name="Fischer T."/>
            <person name="Gruber-Vodicka H."/>
            <person name="Tegetmeyer H.E."/>
            <person name="Harder J."/>
            <person name="Fuchs B.M."/>
            <person name="Amann R.I."/>
            <person name="Teeling H."/>
        </authorList>
    </citation>
    <scope>NUCLEOTIDE SEQUENCE [LARGE SCALE GENOMIC DNA]</scope>
    <source>
        <strain evidence="7 8">Hel1_31_D35</strain>
    </source>
</reference>
<dbReference type="KEGG" id="rfo:REIFOR_03114"/>
<dbReference type="Pfam" id="PF16177">
    <property type="entry name" value="ACAS_N"/>
    <property type="match status" value="1"/>
</dbReference>
<dbReference type="GO" id="GO:0005524">
    <property type="term" value="F:ATP binding"/>
    <property type="evidence" value="ECO:0007669"/>
    <property type="project" value="UniProtKB-KW"/>
</dbReference>
<evidence type="ECO:0000256" key="4">
    <source>
        <dbReference type="ARBA" id="ARBA00022840"/>
    </source>
</evidence>
<dbReference type="GO" id="GO:0006629">
    <property type="term" value="P:lipid metabolic process"/>
    <property type="evidence" value="ECO:0007669"/>
    <property type="project" value="InterPro"/>
</dbReference>
<dbReference type="Proteomes" id="UP000229757">
    <property type="component" value="Chromosome"/>
</dbReference>
<evidence type="ECO:0000313" key="7">
    <source>
        <dbReference type="EMBL" id="ATX78233.1"/>
    </source>
</evidence>
<proteinExistence type="inferred from homology"/>
<dbReference type="GO" id="GO:0030729">
    <property type="term" value="F:acetoacetate-CoA ligase activity"/>
    <property type="evidence" value="ECO:0007669"/>
    <property type="project" value="UniProtKB-EC"/>
</dbReference>
<gene>
    <name evidence="7" type="ORF">REIFOR_03114</name>
</gene>